<feature type="compositionally biased region" description="Basic and acidic residues" evidence="6">
    <location>
        <begin position="860"/>
        <end position="871"/>
    </location>
</feature>
<keyword evidence="7" id="KW-0472">Membrane</keyword>
<dbReference type="CDD" id="cd14014">
    <property type="entry name" value="STKc_PknB_like"/>
    <property type="match status" value="1"/>
</dbReference>
<dbReference type="GO" id="GO:0005524">
    <property type="term" value="F:ATP binding"/>
    <property type="evidence" value="ECO:0007669"/>
    <property type="project" value="UniProtKB-UniRule"/>
</dbReference>
<dbReference type="PATRIC" id="fig|1121015.4.peg.544"/>
<dbReference type="Gene3D" id="3.30.200.20">
    <property type="entry name" value="Phosphorylase Kinase, domain 1"/>
    <property type="match status" value="1"/>
</dbReference>
<dbReference type="InterPro" id="IPR019734">
    <property type="entry name" value="TPR_rpt"/>
</dbReference>
<dbReference type="Pfam" id="PF00069">
    <property type="entry name" value="Pkinase"/>
    <property type="match status" value="1"/>
</dbReference>
<dbReference type="SMART" id="SM00028">
    <property type="entry name" value="TPR"/>
    <property type="match status" value="4"/>
</dbReference>
<feature type="binding site" evidence="5">
    <location>
        <position position="110"/>
    </location>
    <ligand>
        <name>ATP</name>
        <dbReference type="ChEBI" id="CHEBI:30616"/>
    </ligand>
</feature>
<dbReference type="Proteomes" id="UP000029385">
    <property type="component" value="Unassembled WGS sequence"/>
</dbReference>
<feature type="compositionally biased region" description="Low complexity" evidence="6">
    <location>
        <begin position="872"/>
        <end position="885"/>
    </location>
</feature>
<dbReference type="InterPro" id="IPR017441">
    <property type="entry name" value="Protein_kinase_ATP_BS"/>
</dbReference>
<dbReference type="Gene3D" id="1.10.510.10">
    <property type="entry name" value="Transferase(Phosphotransferase) domain 1"/>
    <property type="match status" value="1"/>
</dbReference>
<name>A0A091AXE5_9GAMM</name>
<evidence type="ECO:0000256" key="5">
    <source>
        <dbReference type="PROSITE-ProRule" id="PRU10141"/>
    </source>
</evidence>
<feature type="transmembrane region" description="Helical" evidence="7">
    <location>
        <begin position="381"/>
        <end position="403"/>
    </location>
</feature>
<dbReference type="GO" id="GO:0004674">
    <property type="term" value="F:protein serine/threonine kinase activity"/>
    <property type="evidence" value="ECO:0007669"/>
    <property type="project" value="TreeGrafter"/>
</dbReference>
<evidence type="ECO:0000256" key="2">
    <source>
        <dbReference type="ARBA" id="ARBA00022741"/>
    </source>
</evidence>
<dbReference type="EMBL" id="AVCI01000001">
    <property type="protein sequence ID" value="KFN44958.1"/>
    <property type="molecule type" value="Genomic_DNA"/>
</dbReference>
<keyword evidence="7" id="KW-0812">Transmembrane</keyword>
<feature type="domain" description="Protein kinase" evidence="8">
    <location>
        <begin position="79"/>
        <end position="363"/>
    </location>
</feature>
<dbReference type="OrthoDB" id="9801841at2"/>
<keyword evidence="3" id="KW-0418">Kinase</keyword>
<evidence type="ECO:0000259" key="8">
    <source>
        <dbReference type="PROSITE" id="PS50011"/>
    </source>
</evidence>
<evidence type="ECO:0000256" key="7">
    <source>
        <dbReference type="SAM" id="Phobius"/>
    </source>
</evidence>
<dbReference type="Gene3D" id="1.25.40.10">
    <property type="entry name" value="Tetratricopeptide repeat domain"/>
    <property type="match status" value="3"/>
</dbReference>
<dbReference type="SUPFAM" id="SSF48452">
    <property type="entry name" value="TPR-like"/>
    <property type="match status" value="2"/>
</dbReference>
<evidence type="ECO:0000256" key="4">
    <source>
        <dbReference type="ARBA" id="ARBA00022840"/>
    </source>
</evidence>
<feature type="region of interest" description="Disordered" evidence="6">
    <location>
        <begin position="848"/>
        <end position="885"/>
    </location>
</feature>
<evidence type="ECO:0000256" key="6">
    <source>
        <dbReference type="SAM" id="MobiDB-lite"/>
    </source>
</evidence>
<reference evidence="9 10" key="1">
    <citation type="submission" date="2013-09" db="EMBL/GenBank/DDBJ databases">
        <title>Genome sequencing of Arenimonas oryziterrae.</title>
        <authorList>
            <person name="Chen F."/>
            <person name="Wang G."/>
        </authorList>
    </citation>
    <scope>NUCLEOTIDE SEQUENCE [LARGE SCALE GENOMIC DNA]</scope>
    <source>
        <strain evidence="9 10">YC6267</strain>
    </source>
</reference>
<proteinExistence type="predicted"/>
<dbReference type="PANTHER" id="PTHR43289:SF34">
    <property type="entry name" value="SERINE_THREONINE-PROTEIN KINASE YBDM-RELATED"/>
    <property type="match status" value="1"/>
</dbReference>
<dbReference type="InterPro" id="IPR000719">
    <property type="entry name" value="Prot_kinase_dom"/>
</dbReference>
<keyword evidence="7" id="KW-1133">Transmembrane helix</keyword>
<evidence type="ECO:0000313" key="9">
    <source>
        <dbReference type="EMBL" id="KFN44958.1"/>
    </source>
</evidence>
<sequence length="885" mass="97670">MTDSGKTDIGALLREAMTHAGEARERWLRELATRSPDEAATLRHLLHHDAPAATQVLGDGALPPGGTLGPSEGGRIGPYRLLRRLGQGGMGEVWLAERADEAFSKQVAIKFIGTFLGNREAIAWFRRERQALARLEHPHIARLLDGGETPDGRPFLVMEYVDGVPLDLYADGLPVERILELFLQVCAAVEHAHRALIVHRDIKPANVLVAGEGETKLLDFGIAKEMETGDQGDDGRTKTQAFTLHYASPEQMDGRPITVASDIYSLGALLYRLLSGQLPHAQSTSALAQLQAIEKTGPERPSRAALASTRLAESERKRLSRRLHGDLDDIVLKCLRREPNLRYGSARELAEDLRRYQAHEPVLARRGSVGYRTARWLRRHWLAVGAAAAVMLALGGGLLSTHWQAQEAEKQRALAQRRFDLSRGLVKDVLFDFQDRLANVPGTIDARRQLVDRTKTYLQQLASDAQDDPDLLADLAIVERRLGDISGNPLQPNIGDTVSARLHFQRAEDLIRRALALRPKDDRLQLELARALAARGAFAFWDNDLPASEKAYRAALPILDRARAHQRTAAIQREYATAVIGLGDVQFWNSELEKSLATYDCVCPDIVAAARSDDSMRDTAAICHTRRADALAWLERYDEAEREIAEALTIWAAQSAAHPDDVYLAHAYQVSLMKQGEILLWSHKDQAALAAYARGLAIAERVTQADPNDLRAARDLALMHNKRGDALLSLERRNEAIADYRAGLEGYRRLRDGDPTQTEHQRDFAATNKRLGVALLENGQGDSAVPYLDAAIDTARQRWQASPGTVSARRDLAVALEDRVLAPATSGQRCAWIAESLGLWQQIEKAGKLAPTDRPQLSQARERDQACRRESPLPSGPAAATPASP</sequence>
<dbReference type="RefSeq" id="WP_022969127.1">
    <property type="nucleotide sequence ID" value="NZ_ATVD01000002.1"/>
</dbReference>
<dbReference type="InterPro" id="IPR011009">
    <property type="entry name" value="Kinase-like_dom_sf"/>
</dbReference>
<evidence type="ECO:0000256" key="1">
    <source>
        <dbReference type="ARBA" id="ARBA00022679"/>
    </source>
</evidence>
<evidence type="ECO:0000313" key="10">
    <source>
        <dbReference type="Proteomes" id="UP000029385"/>
    </source>
</evidence>
<keyword evidence="1" id="KW-0808">Transferase</keyword>
<protein>
    <recommendedName>
        <fullName evidence="8">Protein kinase domain-containing protein</fullName>
    </recommendedName>
</protein>
<dbReference type="PANTHER" id="PTHR43289">
    <property type="entry name" value="MITOGEN-ACTIVATED PROTEIN KINASE KINASE KINASE 20-RELATED"/>
    <property type="match status" value="1"/>
</dbReference>
<evidence type="ECO:0000256" key="3">
    <source>
        <dbReference type="ARBA" id="ARBA00022777"/>
    </source>
</evidence>
<accession>A0A091AXE5</accession>
<dbReference type="InterPro" id="IPR008271">
    <property type="entry name" value="Ser/Thr_kinase_AS"/>
</dbReference>
<dbReference type="AlphaFoldDB" id="A0A091AXE5"/>
<dbReference type="SMART" id="SM00220">
    <property type="entry name" value="S_TKc"/>
    <property type="match status" value="1"/>
</dbReference>
<dbReference type="InterPro" id="IPR011990">
    <property type="entry name" value="TPR-like_helical_dom_sf"/>
</dbReference>
<dbReference type="STRING" id="1121015.GCA_000420545_01498"/>
<dbReference type="PROSITE" id="PS00108">
    <property type="entry name" value="PROTEIN_KINASE_ST"/>
    <property type="match status" value="1"/>
</dbReference>
<keyword evidence="4 5" id="KW-0067">ATP-binding</keyword>
<dbReference type="PROSITE" id="PS00107">
    <property type="entry name" value="PROTEIN_KINASE_ATP"/>
    <property type="match status" value="1"/>
</dbReference>
<keyword evidence="10" id="KW-1185">Reference proteome</keyword>
<dbReference type="PROSITE" id="PS50011">
    <property type="entry name" value="PROTEIN_KINASE_DOM"/>
    <property type="match status" value="1"/>
</dbReference>
<comment type="caution">
    <text evidence="9">The sequence shown here is derived from an EMBL/GenBank/DDBJ whole genome shotgun (WGS) entry which is preliminary data.</text>
</comment>
<dbReference type="eggNOG" id="COG0515">
    <property type="taxonomic scope" value="Bacteria"/>
</dbReference>
<organism evidence="9 10">
    <name type="scientific">Arenimonas oryziterrae DSM 21050 = YC6267</name>
    <dbReference type="NCBI Taxonomy" id="1121015"/>
    <lineage>
        <taxon>Bacteria</taxon>
        <taxon>Pseudomonadati</taxon>
        <taxon>Pseudomonadota</taxon>
        <taxon>Gammaproteobacteria</taxon>
        <taxon>Lysobacterales</taxon>
        <taxon>Lysobacteraceae</taxon>
        <taxon>Arenimonas</taxon>
    </lineage>
</organism>
<keyword evidence="2 5" id="KW-0547">Nucleotide-binding</keyword>
<gene>
    <name evidence="9" type="ORF">N789_02765</name>
</gene>
<dbReference type="SUPFAM" id="SSF56112">
    <property type="entry name" value="Protein kinase-like (PK-like)"/>
    <property type="match status" value="1"/>
</dbReference>